<sequence length="73" mass="8471">MNYAGLEKLRANIAALSNDMCDIRTQLNHLESEYNYDADTLGERLAGQTLRRINMLFLEAYREVLVLDETFQD</sequence>
<dbReference type="Proteomes" id="UP000240892">
    <property type="component" value="Unassembled WGS sequence"/>
</dbReference>
<reference evidence="1 2" key="1">
    <citation type="submission" date="2018-03" db="EMBL/GenBank/DDBJ databases">
        <title>First report of an OXA-48+CTX-M-M-producing Kluyvera ascorbata clone recovered from patients admitted in a University Hospital in Madrid, Spain.</title>
        <authorList>
            <person name="Hernandez-Garcia M."/>
            <person name="Leon-Sampedro R."/>
            <person name="Perez-Viso B."/>
            <person name="Morosini M.I."/>
            <person name="Lopez-Fresnena N."/>
            <person name="Coque T.M."/>
            <person name="Bonten M."/>
            <person name="Malhotra-Kumar S."/>
            <person name="Ruiz-Garbajosa P."/>
            <person name="Canton R."/>
        </authorList>
    </citation>
    <scope>NUCLEOTIDE SEQUENCE [LARGE SCALE GENOMIC DNA]</scope>
    <source>
        <strain evidence="1 2">KA2</strain>
    </source>
</reference>
<protein>
    <submittedName>
        <fullName evidence="1">Uncharacterized protein</fullName>
    </submittedName>
</protein>
<dbReference type="AlphaFoldDB" id="A0A2T2XVF8"/>
<comment type="caution">
    <text evidence="1">The sequence shown here is derived from an EMBL/GenBank/DDBJ whole genome shotgun (WGS) entry which is preliminary data.</text>
</comment>
<proteinExistence type="predicted"/>
<organism evidence="1 2">
    <name type="scientific">Kluyvera genomosp. 2</name>
    <dbReference type="NCBI Taxonomy" id="2774054"/>
    <lineage>
        <taxon>Bacteria</taxon>
        <taxon>Pseudomonadati</taxon>
        <taxon>Pseudomonadota</taxon>
        <taxon>Gammaproteobacteria</taxon>
        <taxon>Enterobacterales</taxon>
        <taxon>Enterobacteriaceae</taxon>
        <taxon>Kluyvera</taxon>
    </lineage>
</organism>
<dbReference type="EMBL" id="PYHO01000040">
    <property type="protein sequence ID" value="PSR44231.1"/>
    <property type="molecule type" value="Genomic_DNA"/>
</dbReference>
<gene>
    <name evidence="1" type="ORF">C8256_24355</name>
</gene>
<evidence type="ECO:0000313" key="2">
    <source>
        <dbReference type="Proteomes" id="UP000240892"/>
    </source>
</evidence>
<evidence type="ECO:0000313" key="1">
    <source>
        <dbReference type="EMBL" id="PSR44231.1"/>
    </source>
</evidence>
<dbReference type="RefSeq" id="WP_106930935.1">
    <property type="nucleotide sequence ID" value="NZ_CABMMU010000040.1"/>
</dbReference>
<keyword evidence="2" id="KW-1185">Reference proteome</keyword>
<name>A0A2T2XVF8_9ENTR</name>
<accession>A0A2T2XVF8</accession>